<reference evidence="3 4" key="1">
    <citation type="submission" date="2022-04" db="EMBL/GenBank/DDBJ databases">
        <title>Gracilibacillus sp. isolated from saltern.</title>
        <authorList>
            <person name="Won M."/>
            <person name="Lee C.-M."/>
            <person name="Woen H.-Y."/>
            <person name="Kwon S.-W."/>
        </authorList>
    </citation>
    <scope>NUCLEOTIDE SEQUENCE [LARGE SCALE GENOMIC DNA]</scope>
    <source>
        <strain evidence="3 4">SSWR10-1</strain>
    </source>
</reference>
<keyword evidence="4" id="KW-1185">Reference proteome</keyword>
<accession>A0ABY4EXT0</accession>
<evidence type="ECO:0000256" key="2">
    <source>
        <dbReference type="SAM" id="Phobius"/>
    </source>
</evidence>
<keyword evidence="2" id="KW-0812">Transmembrane</keyword>
<feature type="transmembrane region" description="Helical" evidence="2">
    <location>
        <begin position="7"/>
        <end position="28"/>
    </location>
</feature>
<keyword evidence="2" id="KW-0472">Membrane</keyword>
<name>A0ABY4EXT0_9BACI</name>
<evidence type="ECO:0000313" key="4">
    <source>
        <dbReference type="Proteomes" id="UP000831782"/>
    </source>
</evidence>
<evidence type="ECO:0000256" key="1">
    <source>
        <dbReference type="SAM" id="Coils"/>
    </source>
</evidence>
<keyword evidence="2" id="KW-1133">Transmembrane helix</keyword>
<proteinExistence type="predicted"/>
<dbReference type="Proteomes" id="UP000831782">
    <property type="component" value="Chromosome"/>
</dbReference>
<dbReference type="EMBL" id="CP095072">
    <property type="protein sequence ID" value="UOQ48434.1"/>
    <property type="molecule type" value="Genomic_DNA"/>
</dbReference>
<gene>
    <name evidence="3" type="ORF">MUN88_20775</name>
</gene>
<dbReference type="RefSeq" id="WP_244718936.1">
    <property type="nucleotide sequence ID" value="NZ_CP095072.1"/>
</dbReference>
<protein>
    <recommendedName>
        <fullName evidence="5">MerR family transcriptional regulator</fullName>
    </recommendedName>
</protein>
<sequence length="191" mass="22245">MANKKDMLLKTIIFIIGIGIVLFVWFGLQTIDNQAQEIEQLQEEINKKDNTIAYLEEDNESQTEVIEKTASSVIQENIQAFVESTFAVQEGNYEDRKEVADQVLTQRMMRQVFPEEEAYEVMYEYEVSNIKSYVNESESEAGAYVTFEQRTTNVNNNEENDQYITMEVFLQKEGENWLINDFQQLNAESLS</sequence>
<evidence type="ECO:0008006" key="5">
    <source>
        <dbReference type="Google" id="ProtNLM"/>
    </source>
</evidence>
<feature type="coiled-coil region" evidence="1">
    <location>
        <begin position="28"/>
        <end position="58"/>
    </location>
</feature>
<evidence type="ECO:0000313" key="3">
    <source>
        <dbReference type="EMBL" id="UOQ48434.1"/>
    </source>
</evidence>
<organism evidence="3 4">
    <name type="scientific">Gracilibacillus caseinilyticus</name>
    <dbReference type="NCBI Taxonomy" id="2932256"/>
    <lineage>
        <taxon>Bacteria</taxon>
        <taxon>Bacillati</taxon>
        <taxon>Bacillota</taxon>
        <taxon>Bacilli</taxon>
        <taxon>Bacillales</taxon>
        <taxon>Bacillaceae</taxon>
        <taxon>Gracilibacillus</taxon>
    </lineage>
</organism>
<keyword evidence="1" id="KW-0175">Coiled coil</keyword>